<name>A0A7Y9DIM7_9ACTN</name>
<dbReference type="RefSeq" id="WP_179748346.1">
    <property type="nucleotide sequence ID" value="NZ_BAAAGN010000002.1"/>
</dbReference>
<protein>
    <submittedName>
        <fullName evidence="1">Putative small metal-binding protein</fullName>
    </submittedName>
</protein>
<dbReference type="Pfam" id="PF06348">
    <property type="entry name" value="DUF1059"/>
    <property type="match status" value="1"/>
</dbReference>
<organism evidence="1 2">
    <name type="scientific">Kineococcus aurantiacus</name>
    <dbReference type="NCBI Taxonomy" id="37633"/>
    <lineage>
        <taxon>Bacteria</taxon>
        <taxon>Bacillati</taxon>
        <taxon>Actinomycetota</taxon>
        <taxon>Actinomycetes</taxon>
        <taxon>Kineosporiales</taxon>
        <taxon>Kineosporiaceae</taxon>
        <taxon>Kineococcus</taxon>
    </lineage>
</organism>
<dbReference type="AlphaFoldDB" id="A0A7Y9DIM7"/>
<dbReference type="EMBL" id="JACCBB010000001">
    <property type="protein sequence ID" value="NYD20609.1"/>
    <property type="molecule type" value="Genomic_DNA"/>
</dbReference>
<sequence>MKQFTCGDVVAGCSRTFVAADSDALLTQVTGHARSDHGLADVPAELVGQVLLAIREAA</sequence>
<dbReference type="InterPro" id="IPR009409">
    <property type="entry name" value="DUF1059"/>
</dbReference>
<proteinExistence type="predicted"/>
<keyword evidence="2" id="KW-1185">Reference proteome</keyword>
<dbReference type="Proteomes" id="UP000521922">
    <property type="component" value="Unassembled WGS sequence"/>
</dbReference>
<evidence type="ECO:0000313" key="1">
    <source>
        <dbReference type="EMBL" id="NYD20609.1"/>
    </source>
</evidence>
<accession>A0A7Y9DIM7</accession>
<gene>
    <name evidence="1" type="ORF">BJ968_000149</name>
</gene>
<reference evidence="1 2" key="1">
    <citation type="submission" date="2020-07" db="EMBL/GenBank/DDBJ databases">
        <title>Sequencing the genomes of 1000 actinobacteria strains.</title>
        <authorList>
            <person name="Klenk H.-P."/>
        </authorList>
    </citation>
    <scope>NUCLEOTIDE SEQUENCE [LARGE SCALE GENOMIC DNA]</scope>
    <source>
        <strain evidence="1 2">DSM 7487</strain>
    </source>
</reference>
<evidence type="ECO:0000313" key="2">
    <source>
        <dbReference type="Proteomes" id="UP000521922"/>
    </source>
</evidence>
<comment type="caution">
    <text evidence="1">The sequence shown here is derived from an EMBL/GenBank/DDBJ whole genome shotgun (WGS) entry which is preliminary data.</text>
</comment>